<dbReference type="GO" id="GO:0005737">
    <property type="term" value="C:cytoplasm"/>
    <property type="evidence" value="ECO:0007669"/>
    <property type="project" value="UniProtKB-SubCell"/>
</dbReference>
<keyword evidence="2 9" id="KW-0808">Transferase</keyword>
<organism evidence="11 12">
    <name type="scientific">Candidatus Ornithospirochaeta avicola</name>
    <dbReference type="NCBI Taxonomy" id="2840896"/>
    <lineage>
        <taxon>Bacteria</taxon>
        <taxon>Pseudomonadati</taxon>
        <taxon>Spirochaetota</taxon>
        <taxon>Spirochaetia</taxon>
        <taxon>Spirochaetales</taxon>
        <taxon>Spirochaetaceae</taxon>
        <taxon>Spirochaetaceae incertae sedis</taxon>
        <taxon>Candidatus Ornithospirochaeta</taxon>
    </lineage>
</organism>
<dbReference type="HAMAP" id="MF_00151">
    <property type="entry name" value="PPAT_bact"/>
    <property type="match status" value="1"/>
</dbReference>
<comment type="caution">
    <text evidence="11">The sequence shown here is derived from an EMBL/GenBank/DDBJ whole genome shotgun (WGS) entry which is preliminary data.</text>
</comment>
<evidence type="ECO:0000256" key="5">
    <source>
        <dbReference type="ARBA" id="ARBA00022840"/>
    </source>
</evidence>
<comment type="catalytic activity">
    <reaction evidence="8 9">
        <text>(R)-4'-phosphopantetheine + ATP + H(+) = 3'-dephospho-CoA + diphosphate</text>
        <dbReference type="Rhea" id="RHEA:19801"/>
        <dbReference type="ChEBI" id="CHEBI:15378"/>
        <dbReference type="ChEBI" id="CHEBI:30616"/>
        <dbReference type="ChEBI" id="CHEBI:33019"/>
        <dbReference type="ChEBI" id="CHEBI:57328"/>
        <dbReference type="ChEBI" id="CHEBI:61723"/>
        <dbReference type="EC" id="2.7.7.3"/>
    </reaction>
</comment>
<reference evidence="11" key="1">
    <citation type="journal article" date="2021" name="PeerJ">
        <title>Extensive microbial diversity within the chicken gut microbiome revealed by metagenomics and culture.</title>
        <authorList>
            <person name="Gilroy R."/>
            <person name="Ravi A."/>
            <person name="Getino M."/>
            <person name="Pursley I."/>
            <person name="Horton D.L."/>
            <person name="Alikhan N.F."/>
            <person name="Baker D."/>
            <person name="Gharbi K."/>
            <person name="Hall N."/>
            <person name="Watson M."/>
            <person name="Adriaenssens E.M."/>
            <person name="Foster-Nyarko E."/>
            <person name="Jarju S."/>
            <person name="Secka A."/>
            <person name="Antonio M."/>
            <person name="Oren A."/>
            <person name="Chaudhuri R.R."/>
            <person name="La Ragione R."/>
            <person name="Hildebrand F."/>
            <person name="Pallen M.J."/>
        </authorList>
    </citation>
    <scope>NUCLEOTIDE SEQUENCE</scope>
    <source>
        <strain evidence="11">Gambia11-129</strain>
    </source>
</reference>
<feature type="binding site" evidence="9">
    <location>
        <begin position="89"/>
        <end position="91"/>
    </location>
    <ligand>
        <name>ATP</name>
        <dbReference type="ChEBI" id="CHEBI:30616"/>
    </ligand>
</feature>
<feature type="binding site" evidence="9">
    <location>
        <position position="88"/>
    </location>
    <ligand>
        <name>substrate</name>
    </ligand>
</feature>
<dbReference type="InterPro" id="IPR001980">
    <property type="entry name" value="PPAT"/>
</dbReference>
<feature type="binding site" evidence="9">
    <location>
        <position position="10"/>
    </location>
    <ligand>
        <name>substrate</name>
    </ligand>
</feature>
<dbReference type="NCBIfam" id="TIGR00125">
    <property type="entry name" value="cyt_tran_rel"/>
    <property type="match status" value="1"/>
</dbReference>
<comment type="cofactor">
    <cofactor evidence="9">
        <name>Mg(2+)</name>
        <dbReference type="ChEBI" id="CHEBI:18420"/>
    </cofactor>
</comment>
<feature type="binding site" evidence="9">
    <location>
        <begin position="124"/>
        <end position="130"/>
    </location>
    <ligand>
        <name>ATP</name>
        <dbReference type="ChEBI" id="CHEBI:30616"/>
    </ligand>
</feature>
<dbReference type="SUPFAM" id="SSF52374">
    <property type="entry name" value="Nucleotidylyl transferase"/>
    <property type="match status" value="1"/>
</dbReference>
<dbReference type="GO" id="GO:0005524">
    <property type="term" value="F:ATP binding"/>
    <property type="evidence" value="ECO:0007669"/>
    <property type="project" value="UniProtKB-KW"/>
</dbReference>
<dbReference type="CDD" id="cd02163">
    <property type="entry name" value="PPAT"/>
    <property type="match status" value="1"/>
</dbReference>
<dbReference type="Proteomes" id="UP000823936">
    <property type="component" value="Unassembled WGS sequence"/>
</dbReference>
<dbReference type="PANTHER" id="PTHR21342">
    <property type="entry name" value="PHOSPHOPANTETHEINE ADENYLYLTRANSFERASE"/>
    <property type="match status" value="1"/>
</dbReference>
<accession>A0A9D1TN88</accession>
<comment type="subcellular location">
    <subcellularLocation>
        <location evidence="9">Cytoplasm</location>
    </subcellularLocation>
</comment>
<feature type="binding site" evidence="9">
    <location>
        <position position="99"/>
    </location>
    <ligand>
        <name>ATP</name>
        <dbReference type="ChEBI" id="CHEBI:30616"/>
    </ligand>
</feature>
<feature type="binding site" evidence="9">
    <location>
        <position position="42"/>
    </location>
    <ligand>
        <name>substrate</name>
    </ligand>
</feature>
<evidence type="ECO:0000259" key="10">
    <source>
        <dbReference type="Pfam" id="PF01467"/>
    </source>
</evidence>
<dbReference type="Gene3D" id="3.40.50.620">
    <property type="entry name" value="HUPs"/>
    <property type="match status" value="1"/>
</dbReference>
<keyword evidence="7 9" id="KW-0173">Coenzyme A biosynthesis</keyword>
<evidence type="ECO:0000256" key="4">
    <source>
        <dbReference type="ARBA" id="ARBA00022741"/>
    </source>
</evidence>
<dbReference type="GO" id="GO:0004595">
    <property type="term" value="F:pantetheine-phosphate adenylyltransferase activity"/>
    <property type="evidence" value="ECO:0007669"/>
    <property type="project" value="UniProtKB-UniRule"/>
</dbReference>
<dbReference type="AlphaFoldDB" id="A0A9D1TN88"/>
<feature type="domain" description="Cytidyltransferase-like" evidence="10">
    <location>
        <begin position="7"/>
        <end position="134"/>
    </location>
</feature>
<evidence type="ECO:0000256" key="9">
    <source>
        <dbReference type="HAMAP-Rule" id="MF_00151"/>
    </source>
</evidence>
<reference evidence="11" key="2">
    <citation type="submission" date="2021-04" db="EMBL/GenBank/DDBJ databases">
        <authorList>
            <person name="Gilroy R."/>
        </authorList>
    </citation>
    <scope>NUCLEOTIDE SEQUENCE</scope>
    <source>
        <strain evidence="11">Gambia11-129</strain>
    </source>
</reference>
<feature type="binding site" evidence="9">
    <location>
        <begin position="10"/>
        <end position="11"/>
    </location>
    <ligand>
        <name>ATP</name>
        <dbReference type="ChEBI" id="CHEBI:30616"/>
    </ligand>
</feature>
<feature type="site" description="Transition state stabilizer" evidence="9">
    <location>
        <position position="18"/>
    </location>
</feature>
<keyword evidence="1 9" id="KW-0963">Cytoplasm</keyword>
<dbReference type="InterPro" id="IPR004821">
    <property type="entry name" value="Cyt_trans-like"/>
</dbReference>
<proteinExistence type="inferred from homology"/>
<evidence type="ECO:0000256" key="1">
    <source>
        <dbReference type="ARBA" id="ARBA00022490"/>
    </source>
</evidence>
<protein>
    <recommendedName>
        <fullName evidence="9">Phosphopantetheine adenylyltransferase</fullName>
        <ecNumber evidence="9">2.7.7.3</ecNumber>
    </recommendedName>
    <alternativeName>
        <fullName evidence="9">Dephospho-CoA pyrophosphorylase</fullName>
    </alternativeName>
    <alternativeName>
        <fullName evidence="9">Pantetheine-phosphate adenylyltransferase</fullName>
        <shortName evidence="9">PPAT</shortName>
    </alternativeName>
</protein>
<dbReference type="GO" id="GO:0015937">
    <property type="term" value="P:coenzyme A biosynthetic process"/>
    <property type="evidence" value="ECO:0007669"/>
    <property type="project" value="UniProtKB-UniRule"/>
</dbReference>
<evidence type="ECO:0000256" key="2">
    <source>
        <dbReference type="ARBA" id="ARBA00022679"/>
    </source>
</evidence>
<keyword evidence="3 9" id="KW-0548">Nucleotidyltransferase</keyword>
<comment type="pathway">
    <text evidence="9">Cofactor biosynthesis; coenzyme A biosynthesis; CoA from (R)-pantothenate: step 4/5.</text>
</comment>
<evidence type="ECO:0000313" key="11">
    <source>
        <dbReference type="EMBL" id="HIV98220.1"/>
    </source>
</evidence>
<feature type="binding site" evidence="9">
    <location>
        <position position="18"/>
    </location>
    <ligand>
        <name>ATP</name>
        <dbReference type="ChEBI" id="CHEBI:30616"/>
    </ligand>
</feature>
<feature type="binding site" evidence="9">
    <location>
        <position position="74"/>
    </location>
    <ligand>
        <name>substrate</name>
    </ligand>
</feature>
<comment type="subunit">
    <text evidence="9">Homohexamer.</text>
</comment>
<dbReference type="EC" id="2.7.7.3" evidence="9"/>
<comment type="similarity">
    <text evidence="9">Belongs to the bacterial CoaD family.</text>
</comment>
<evidence type="ECO:0000313" key="12">
    <source>
        <dbReference type="Proteomes" id="UP000823936"/>
    </source>
</evidence>
<evidence type="ECO:0000256" key="7">
    <source>
        <dbReference type="ARBA" id="ARBA00022993"/>
    </source>
</evidence>
<evidence type="ECO:0000256" key="8">
    <source>
        <dbReference type="ARBA" id="ARBA00029346"/>
    </source>
</evidence>
<keyword evidence="5 9" id="KW-0067">ATP-binding</keyword>
<dbReference type="PANTHER" id="PTHR21342:SF1">
    <property type="entry name" value="PHOSPHOPANTETHEINE ADENYLYLTRANSFERASE"/>
    <property type="match status" value="1"/>
</dbReference>
<gene>
    <name evidence="9 11" type="primary">coaD</name>
    <name evidence="11" type="ORF">IAB12_00350</name>
</gene>
<dbReference type="EMBL" id="DXHU01000002">
    <property type="protein sequence ID" value="HIV98220.1"/>
    <property type="molecule type" value="Genomic_DNA"/>
</dbReference>
<dbReference type="NCBIfam" id="TIGR01510">
    <property type="entry name" value="coaD_prev_kdtB"/>
    <property type="match status" value="1"/>
</dbReference>
<dbReference type="InterPro" id="IPR014729">
    <property type="entry name" value="Rossmann-like_a/b/a_fold"/>
</dbReference>
<comment type="function">
    <text evidence="9">Reversibly transfers an adenylyl group from ATP to 4'-phosphopantetheine, yielding dephospho-CoA (dPCoA) and pyrophosphate.</text>
</comment>
<dbReference type="Pfam" id="PF01467">
    <property type="entry name" value="CTP_transf_like"/>
    <property type="match status" value="1"/>
</dbReference>
<keyword evidence="6 9" id="KW-0460">Magnesium</keyword>
<evidence type="ECO:0000256" key="3">
    <source>
        <dbReference type="ARBA" id="ARBA00022695"/>
    </source>
</evidence>
<evidence type="ECO:0000256" key="6">
    <source>
        <dbReference type="ARBA" id="ARBA00022842"/>
    </source>
</evidence>
<name>A0A9D1TN88_9SPIO</name>
<sequence>MNKTAMLPGTFDPPTLGHINIIRRSASLFDKLYVVVAHNVNKKCLFTPQERVDMLKETLKDLENVSVFSDTGLSVDFAKKHDVSVMIRGVRSEQDFAYEFELAMTNKMLYSDLETLFIPTDQSYIILRSSQIKEMIQFGADISKMVPEEVLKKLVEKYKKN</sequence>
<dbReference type="PRINTS" id="PR01020">
    <property type="entry name" value="LPSBIOSNTHSS"/>
</dbReference>
<keyword evidence="4 9" id="KW-0547">Nucleotide-binding</keyword>